<dbReference type="Proteomes" id="UP001234202">
    <property type="component" value="Unassembled WGS sequence"/>
</dbReference>
<protein>
    <submittedName>
        <fullName evidence="1">Uncharacterized protein</fullName>
    </submittedName>
</protein>
<proteinExistence type="predicted"/>
<keyword evidence="2" id="KW-1185">Reference proteome</keyword>
<sequence>MLTHLPSSVRPSAVLRAEADPSARSHLIYSLSRKDNPNLSLKDYATGCDADIGGKSTAVLDFDEHGDARFWGELRRDVKGEYKGKVRGGYAGFRNKRMTGNRGVEAAYRADG</sequence>
<evidence type="ECO:0000313" key="2">
    <source>
        <dbReference type="Proteomes" id="UP001234202"/>
    </source>
</evidence>
<accession>A0ACC2XAZ6</accession>
<name>A0ACC2XAZ6_9TREE</name>
<dbReference type="EMBL" id="JASBWV010000019">
    <property type="protein sequence ID" value="KAJ9120973.1"/>
    <property type="molecule type" value="Genomic_DNA"/>
</dbReference>
<reference evidence="1" key="1">
    <citation type="submission" date="2023-04" db="EMBL/GenBank/DDBJ databases">
        <title>Draft Genome sequencing of Naganishia species isolated from polar environments using Oxford Nanopore Technology.</title>
        <authorList>
            <person name="Leo P."/>
            <person name="Venkateswaran K."/>
        </authorList>
    </citation>
    <scope>NUCLEOTIDE SEQUENCE</scope>
    <source>
        <strain evidence="1">DBVPG 5303</strain>
    </source>
</reference>
<gene>
    <name evidence="1" type="ORF">QFC24_004953</name>
</gene>
<evidence type="ECO:0000313" key="1">
    <source>
        <dbReference type="EMBL" id="KAJ9120973.1"/>
    </source>
</evidence>
<comment type="caution">
    <text evidence="1">The sequence shown here is derived from an EMBL/GenBank/DDBJ whole genome shotgun (WGS) entry which is preliminary data.</text>
</comment>
<organism evidence="1 2">
    <name type="scientific">Naganishia onofrii</name>
    <dbReference type="NCBI Taxonomy" id="1851511"/>
    <lineage>
        <taxon>Eukaryota</taxon>
        <taxon>Fungi</taxon>
        <taxon>Dikarya</taxon>
        <taxon>Basidiomycota</taxon>
        <taxon>Agaricomycotina</taxon>
        <taxon>Tremellomycetes</taxon>
        <taxon>Filobasidiales</taxon>
        <taxon>Filobasidiaceae</taxon>
        <taxon>Naganishia</taxon>
    </lineage>
</organism>